<keyword evidence="7" id="KW-0692">RNA repair</keyword>
<accession>A0ABT6I4C0</accession>
<evidence type="ECO:0000313" key="14">
    <source>
        <dbReference type="EMBL" id="MDH4572120.1"/>
    </source>
</evidence>
<dbReference type="Gene3D" id="3.30.460.10">
    <property type="entry name" value="Beta Polymerase, domain 2"/>
    <property type="match status" value="1"/>
</dbReference>
<dbReference type="Pfam" id="PF01743">
    <property type="entry name" value="PolyA_pol"/>
    <property type="match status" value="1"/>
</dbReference>
<dbReference type="SUPFAM" id="SSF81891">
    <property type="entry name" value="Poly A polymerase C-terminal region-like"/>
    <property type="match status" value="1"/>
</dbReference>
<comment type="caution">
    <text evidence="14">The sequence shown here is derived from an EMBL/GenBank/DDBJ whole genome shotgun (WGS) entry which is preliminary data.</text>
</comment>
<keyword evidence="5" id="KW-0479">Metal-binding</keyword>
<feature type="domain" description="Poly A polymerase head" evidence="12">
    <location>
        <begin position="14"/>
        <end position="133"/>
    </location>
</feature>
<evidence type="ECO:0000259" key="12">
    <source>
        <dbReference type="Pfam" id="PF01743"/>
    </source>
</evidence>
<keyword evidence="10 11" id="KW-0694">RNA-binding</keyword>
<evidence type="ECO:0000256" key="8">
    <source>
        <dbReference type="ARBA" id="ARBA00022840"/>
    </source>
</evidence>
<dbReference type="InterPro" id="IPR002646">
    <property type="entry name" value="PolA_pol_head_dom"/>
</dbReference>
<keyword evidence="15" id="KW-1185">Reference proteome</keyword>
<evidence type="ECO:0000256" key="2">
    <source>
        <dbReference type="ARBA" id="ARBA00022679"/>
    </source>
</evidence>
<dbReference type="Pfam" id="PF12627">
    <property type="entry name" value="PolyA_pol_RNAbd"/>
    <property type="match status" value="1"/>
</dbReference>
<evidence type="ECO:0000256" key="3">
    <source>
        <dbReference type="ARBA" id="ARBA00022694"/>
    </source>
</evidence>
<dbReference type="InterPro" id="IPR050124">
    <property type="entry name" value="tRNA_CCA-adding_enzyme"/>
</dbReference>
<evidence type="ECO:0000256" key="10">
    <source>
        <dbReference type="ARBA" id="ARBA00022884"/>
    </source>
</evidence>
<evidence type="ECO:0000256" key="4">
    <source>
        <dbReference type="ARBA" id="ARBA00022695"/>
    </source>
</evidence>
<evidence type="ECO:0000256" key="11">
    <source>
        <dbReference type="RuleBase" id="RU003953"/>
    </source>
</evidence>
<keyword evidence="3" id="KW-0819">tRNA processing</keyword>
<evidence type="ECO:0000256" key="9">
    <source>
        <dbReference type="ARBA" id="ARBA00022842"/>
    </source>
</evidence>
<keyword evidence="9" id="KW-0460">Magnesium</keyword>
<keyword evidence="4 14" id="KW-0548">Nucleotidyltransferase</keyword>
<reference evidence="14" key="2">
    <citation type="submission" date="2017-11" db="EMBL/GenBank/DDBJ databases">
        <authorList>
            <person name="Das S.K."/>
        </authorList>
    </citation>
    <scope>NUCLEOTIDE SEQUENCE</scope>
    <source>
        <strain evidence="14">S4-41</strain>
    </source>
</reference>
<dbReference type="PIRSF" id="PIRSF000813">
    <property type="entry name" value="CCA_bact"/>
    <property type="match status" value="1"/>
</dbReference>
<dbReference type="PANTHER" id="PTHR47545:SF1">
    <property type="entry name" value="MULTIFUNCTIONAL CCA PROTEIN"/>
    <property type="match status" value="1"/>
</dbReference>
<evidence type="ECO:0000256" key="5">
    <source>
        <dbReference type="ARBA" id="ARBA00022723"/>
    </source>
</evidence>
<keyword evidence="2 11" id="KW-0808">Transferase</keyword>
<evidence type="ECO:0000313" key="15">
    <source>
        <dbReference type="Proteomes" id="UP001162135"/>
    </source>
</evidence>
<dbReference type="Gene3D" id="1.10.3090.10">
    <property type="entry name" value="cca-adding enzyme, domain 2"/>
    <property type="match status" value="1"/>
</dbReference>
<comment type="cofactor">
    <cofactor evidence="1">
        <name>Mg(2+)</name>
        <dbReference type="ChEBI" id="CHEBI:18420"/>
    </cofactor>
</comment>
<protein>
    <submittedName>
        <fullName evidence="14">Polynucleotide adenylyltransferase</fullName>
    </submittedName>
</protein>
<organism evidence="14 15">
    <name type="scientific">Salinicola acroporae</name>
    <dbReference type="NCBI Taxonomy" id="1541440"/>
    <lineage>
        <taxon>Bacteria</taxon>
        <taxon>Pseudomonadati</taxon>
        <taxon>Pseudomonadota</taxon>
        <taxon>Gammaproteobacteria</taxon>
        <taxon>Oceanospirillales</taxon>
        <taxon>Halomonadaceae</taxon>
        <taxon>Salinicola</taxon>
    </lineage>
</organism>
<dbReference type="Proteomes" id="UP001162135">
    <property type="component" value="Unassembled WGS sequence"/>
</dbReference>
<reference evidence="14" key="1">
    <citation type="journal article" date="2015" name="Antonie Van Leeuwenhoek">
        <title>Comparative 16S rRNA signatures and multilocus sequence analysis for the genus Salinicola and description of Salinicola acroporae sp. nov., isolated from coral Acropora digitifera.</title>
        <authorList>
            <person name="Lepcha R.T."/>
            <person name="Poddar A."/>
            <person name="Schumann P."/>
            <person name="Das S.K."/>
        </authorList>
    </citation>
    <scope>NUCLEOTIDE SEQUENCE</scope>
    <source>
        <strain evidence="14">S4-41</strain>
    </source>
</reference>
<dbReference type="InterPro" id="IPR043519">
    <property type="entry name" value="NT_sf"/>
</dbReference>
<feature type="domain" description="tRNA nucleotidyltransferase/poly(A) polymerase RNA and SrmB- binding" evidence="13">
    <location>
        <begin position="160"/>
        <end position="221"/>
    </location>
</feature>
<dbReference type="EMBL" id="PGFS01000001">
    <property type="protein sequence ID" value="MDH4572120.1"/>
    <property type="molecule type" value="Genomic_DNA"/>
</dbReference>
<evidence type="ECO:0000256" key="7">
    <source>
        <dbReference type="ARBA" id="ARBA00022800"/>
    </source>
</evidence>
<dbReference type="InterPro" id="IPR032828">
    <property type="entry name" value="PolyA_RNA-bd"/>
</dbReference>
<evidence type="ECO:0000256" key="6">
    <source>
        <dbReference type="ARBA" id="ARBA00022741"/>
    </source>
</evidence>
<proteinExistence type="inferred from homology"/>
<dbReference type="PANTHER" id="PTHR47545">
    <property type="entry name" value="MULTIFUNCTIONAL CCA PROTEIN"/>
    <property type="match status" value="1"/>
</dbReference>
<dbReference type="InterPro" id="IPR012006">
    <property type="entry name" value="CCA_bact"/>
</dbReference>
<sequence length="385" mass="42866">MSMPRDPRLDGLEVYLVGGAVRDARLGWPVGDRDWVVVGATPEALRQRGFKPVGRDFPVFLHPDTHEEYALARTERKQGHGYTGFEVHASPEVTLEADLARRDFTINAMAETPTGELVDPYGGADDLAARRLRHVSAAFIEDPLRVLRAARFLARYRKLGFTIAAETMALMRQLTDSGEMRYLVAERVWTETHKALGEVDPAAYFQTLEACGALAVLMPPLATPSLPEALARLEPVPDESASHSVALWRWARLGEHLVDEEQTRLNDAVKAPNAFRDAMRLASLSCRLRHRIGGQRPEGEEDRADAIMTWLDGIDAWRRPERVSPLLALIAHDDGELADDLALAWRLASQILPKALLDEGFRGPALGEELSRRREATVREALAPR</sequence>
<dbReference type="SUPFAM" id="SSF81301">
    <property type="entry name" value="Nucleotidyltransferase"/>
    <property type="match status" value="1"/>
</dbReference>
<gene>
    <name evidence="14" type="ORF">CUR86_06375</name>
</gene>
<evidence type="ECO:0000259" key="13">
    <source>
        <dbReference type="Pfam" id="PF12627"/>
    </source>
</evidence>
<name>A0ABT6I4C0_9GAMM</name>
<keyword evidence="6" id="KW-0547">Nucleotide-binding</keyword>
<dbReference type="GO" id="GO:0016779">
    <property type="term" value="F:nucleotidyltransferase activity"/>
    <property type="evidence" value="ECO:0007669"/>
    <property type="project" value="UniProtKB-KW"/>
</dbReference>
<keyword evidence="8" id="KW-0067">ATP-binding</keyword>
<dbReference type="CDD" id="cd05398">
    <property type="entry name" value="NT_ClassII-CCAase"/>
    <property type="match status" value="1"/>
</dbReference>
<evidence type="ECO:0000256" key="1">
    <source>
        <dbReference type="ARBA" id="ARBA00001946"/>
    </source>
</evidence>
<dbReference type="RefSeq" id="WP_110716003.1">
    <property type="nucleotide sequence ID" value="NZ_PGFS01000001.1"/>
</dbReference>
<comment type="similarity">
    <text evidence="11">Belongs to the tRNA nucleotidyltransferase/poly(A) polymerase family.</text>
</comment>